<dbReference type="Gene3D" id="2.30.40.10">
    <property type="entry name" value="Urease, subunit C, domain 1"/>
    <property type="match status" value="1"/>
</dbReference>
<accession>G9XJB8</accession>
<dbReference type="AlphaFoldDB" id="G9XJB8"/>
<name>G9XJB8_DESHA</name>
<sequence>QIFALRKLSMLLIKNGTLLTMTGEPIENGQLLVDKGRIIAVGKDLSIPEHCPTLDAEGGFIMPGMIDAHCHAGMWEDGLDFEGADGNEGTDPATPHLRAIDAINPRDRALTEAYEHGVTCICTGPGSANVIGGQFATIKTKGTRIDKMILQETAAMKVAFGENPKKRYSAKQQSPSTRMATAAIWREYLFKTKNYLENKEKGSGFDLKLESLIPVVKGELNVKAHVHRADDIFTAIRIAKEFGLKMTLEHCTEGHLIADELAEEGFSVIAGPFIGPRGKVELKELTFATPAILHKAGLKIALMTDHPVVPVHYLPVCAALAVKAGLAEETALKAITLNPAEILGISERVGSLEAGKDADIAVFDRHPLDVQAQTTWVLIDGEVVFKRGYPGDSQR</sequence>
<dbReference type="PATRIC" id="fig|537010.4.peg.971"/>
<dbReference type="Proteomes" id="UP000004416">
    <property type="component" value="Unassembled WGS sequence"/>
</dbReference>
<dbReference type="InterPro" id="IPR011059">
    <property type="entry name" value="Metal-dep_hydrolase_composite"/>
</dbReference>
<proteinExistence type="predicted"/>
<dbReference type="SUPFAM" id="SSF51556">
    <property type="entry name" value="Metallo-dependent hydrolases"/>
    <property type="match status" value="1"/>
</dbReference>
<dbReference type="HOGENOM" id="CLU_697391_0_0_9"/>
<dbReference type="Pfam" id="PF01979">
    <property type="entry name" value="Amidohydro_1"/>
    <property type="match status" value="1"/>
</dbReference>
<dbReference type="InterPro" id="IPR051781">
    <property type="entry name" value="Metallo-dep_Hydrolase"/>
</dbReference>
<gene>
    <name evidence="2" type="ORF">HMPREF0322_01044</name>
</gene>
<dbReference type="InterPro" id="IPR006680">
    <property type="entry name" value="Amidohydro-rel"/>
</dbReference>
<dbReference type="PANTHER" id="PTHR43135">
    <property type="entry name" value="ALPHA-D-RIBOSE 1-METHYLPHOSPHONATE 5-TRIPHOSPHATE DIPHOSPHATASE"/>
    <property type="match status" value="1"/>
</dbReference>
<evidence type="ECO:0000313" key="3">
    <source>
        <dbReference type="Proteomes" id="UP000004416"/>
    </source>
</evidence>
<reference evidence="2 3" key="1">
    <citation type="submission" date="2011-08" db="EMBL/GenBank/DDBJ databases">
        <authorList>
            <person name="Weinstock G."/>
            <person name="Sodergren E."/>
            <person name="Clifton S."/>
            <person name="Fulton L."/>
            <person name="Fulton B."/>
            <person name="Courtney L."/>
            <person name="Fronick C."/>
            <person name="Harrison M."/>
            <person name="Strong C."/>
            <person name="Farmer C."/>
            <person name="Delahaunty K."/>
            <person name="Markovic C."/>
            <person name="Hall O."/>
            <person name="Minx P."/>
            <person name="Tomlinson C."/>
            <person name="Mitreva M."/>
            <person name="Hou S."/>
            <person name="Chen J."/>
            <person name="Wollam A."/>
            <person name="Pepin K.H."/>
            <person name="Johnson M."/>
            <person name="Bhonagiri V."/>
            <person name="Zhang X."/>
            <person name="Suruliraj S."/>
            <person name="Warren W."/>
            <person name="Chinwalla A."/>
            <person name="Mardis E.R."/>
            <person name="Wilson R.K."/>
        </authorList>
    </citation>
    <scope>NUCLEOTIDE SEQUENCE [LARGE SCALE GENOMIC DNA]</scope>
    <source>
        <strain evidence="2 3">DP7</strain>
    </source>
</reference>
<comment type="caution">
    <text evidence="2">The sequence shown here is derived from an EMBL/GenBank/DDBJ whole genome shotgun (WGS) entry which is preliminary data.</text>
</comment>
<organism evidence="2 3">
    <name type="scientific">Desulfitobacterium hafniense DP7</name>
    <dbReference type="NCBI Taxonomy" id="537010"/>
    <lineage>
        <taxon>Bacteria</taxon>
        <taxon>Bacillati</taxon>
        <taxon>Bacillota</taxon>
        <taxon>Clostridia</taxon>
        <taxon>Eubacteriales</taxon>
        <taxon>Desulfitobacteriaceae</taxon>
        <taxon>Desulfitobacterium</taxon>
    </lineage>
</organism>
<dbReference type="InterPro" id="IPR032466">
    <property type="entry name" value="Metal_Hydrolase"/>
</dbReference>
<keyword evidence="2" id="KW-0378">Hydrolase</keyword>
<evidence type="ECO:0000259" key="1">
    <source>
        <dbReference type="Pfam" id="PF01979"/>
    </source>
</evidence>
<dbReference type="EMBL" id="AFZX01000023">
    <property type="protein sequence ID" value="EHL08286.1"/>
    <property type="molecule type" value="Genomic_DNA"/>
</dbReference>
<evidence type="ECO:0000313" key="2">
    <source>
        <dbReference type="EMBL" id="EHL08286.1"/>
    </source>
</evidence>
<protein>
    <submittedName>
        <fullName evidence="2">Amidohydrolase family protein</fullName>
    </submittedName>
</protein>
<dbReference type="SUPFAM" id="SSF51338">
    <property type="entry name" value="Composite domain of metallo-dependent hydrolases"/>
    <property type="match status" value="1"/>
</dbReference>
<dbReference type="CDD" id="cd01309">
    <property type="entry name" value="Met_dep_hydrolase_C"/>
    <property type="match status" value="1"/>
</dbReference>
<feature type="domain" description="Amidohydrolase-related" evidence="1">
    <location>
        <begin position="248"/>
        <end position="377"/>
    </location>
</feature>
<dbReference type="PANTHER" id="PTHR43135:SF3">
    <property type="entry name" value="ALPHA-D-RIBOSE 1-METHYLPHOSPHONATE 5-TRIPHOSPHATE DIPHOSPHATASE"/>
    <property type="match status" value="1"/>
</dbReference>
<feature type="non-terminal residue" evidence="2">
    <location>
        <position position="1"/>
    </location>
</feature>
<dbReference type="GO" id="GO:0016810">
    <property type="term" value="F:hydrolase activity, acting on carbon-nitrogen (but not peptide) bonds"/>
    <property type="evidence" value="ECO:0007669"/>
    <property type="project" value="InterPro"/>
</dbReference>
<dbReference type="Gene3D" id="3.20.20.140">
    <property type="entry name" value="Metal-dependent hydrolases"/>
    <property type="match status" value="1"/>
</dbReference>